<dbReference type="GO" id="GO:0006357">
    <property type="term" value="P:regulation of transcription by RNA polymerase II"/>
    <property type="evidence" value="ECO:0007669"/>
    <property type="project" value="InterPro"/>
</dbReference>
<dbReference type="GO" id="GO:0003713">
    <property type="term" value="F:transcription coactivator activity"/>
    <property type="evidence" value="ECO:0007669"/>
    <property type="project" value="TreeGrafter"/>
</dbReference>
<evidence type="ECO:0000256" key="2">
    <source>
        <dbReference type="ARBA" id="ARBA00010743"/>
    </source>
</evidence>
<dbReference type="InterPro" id="IPR013921">
    <property type="entry name" value="Mediator_Med20"/>
</dbReference>
<keyword evidence="3 4" id="KW-0539">Nucleus</keyword>
<keyword evidence="4" id="KW-0805">Transcription regulation</keyword>
<reference evidence="5 6" key="1">
    <citation type="journal article" date="2024" name="Nat. Commun.">
        <title>Phylogenomics reveals the evolutionary origins of lichenization in chlorophyte algae.</title>
        <authorList>
            <person name="Puginier C."/>
            <person name="Libourel C."/>
            <person name="Otte J."/>
            <person name="Skaloud P."/>
            <person name="Haon M."/>
            <person name="Grisel S."/>
            <person name="Petersen M."/>
            <person name="Berrin J.G."/>
            <person name="Delaux P.M."/>
            <person name="Dal Grande F."/>
            <person name="Keller J."/>
        </authorList>
    </citation>
    <scope>NUCLEOTIDE SEQUENCE [LARGE SCALE GENOMIC DNA]</scope>
    <source>
        <strain evidence="5 6">SAG 2036</strain>
    </source>
</reference>
<evidence type="ECO:0000313" key="5">
    <source>
        <dbReference type="EMBL" id="KAK9800358.1"/>
    </source>
</evidence>
<comment type="subunit">
    <text evidence="4">Component of the Mediator complex.</text>
</comment>
<sequence length="218" mass="24069">MGVRWLWTWDTGKEGLAPALERANAAVAALKGVRRGSWTVQVTALKSKDTLLLDRDIILVALTDNPSLTYLINQQTGQVLEADKDVRKILEGTQMFKPHMGAHCTGAMYLIGDFVLRLGKMAMRQDNTAMALIDVEYQPVAAWHTAHPVLEDFERILSATLVGDSGKLTRVHVSWKAFAANQAPDPEQQFDVKQTALQYASALVQVKATKRRGLANNS</sequence>
<comment type="similarity">
    <text evidence="2 4">Belongs to the Mediator complex subunit 20 family.</text>
</comment>
<keyword evidence="4" id="KW-0804">Transcription</keyword>
<evidence type="ECO:0000256" key="3">
    <source>
        <dbReference type="ARBA" id="ARBA00023242"/>
    </source>
</evidence>
<proteinExistence type="inferred from homology"/>
<dbReference type="Proteomes" id="UP001465755">
    <property type="component" value="Unassembled WGS sequence"/>
</dbReference>
<dbReference type="PANTHER" id="PTHR12465:SF0">
    <property type="entry name" value="MEDIATOR OF RNA POLYMERASE II TRANSCRIPTION SUBUNIT 20"/>
    <property type="match status" value="1"/>
</dbReference>
<accession>A0AAW1P1H4</accession>
<protein>
    <recommendedName>
        <fullName evidence="4">Mediator of RNA polymerase II transcription subunit 20</fullName>
    </recommendedName>
    <alternativeName>
        <fullName evidence="4">Mediator complex subunit 20</fullName>
    </alternativeName>
</protein>
<dbReference type="AlphaFoldDB" id="A0AAW1P1H4"/>
<evidence type="ECO:0000256" key="1">
    <source>
        <dbReference type="ARBA" id="ARBA00004123"/>
    </source>
</evidence>
<dbReference type="GO" id="GO:0016592">
    <property type="term" value="C:mediator complex"/>
    <property type="evidence" value="ECO:0007669"/>
    <property type="project" value="InterPro"/>
</dbReference>
<keyword evidence="6" id="KW-1185">Reference proteome</keyword>
<keyword evidence="4" id="KW-0010">Activator</keyword>
<dbReference type="PANTHER" id="PTHR12465">
    <property type="entry name" value="UBIQUITIN SPECIFIC PROTEASE HOMOLOG 49"/>
    <property type="match status" value="1"/>
</dbReference>
<dbReference type="EMBL" id="JALJOQ010000082">
    <property type="protein sequence ID" value="KAK9800358.1"/>
    <property type="molecule type" value="Genomic_DNA"/>
</dbReference>
<evidence type="ECO:0000313" key="6">
    <source>
        <dbReference type="Proteomes" id="UP001465755"/>
    </source>
</evidence>
<name>A0AAW1P1H4_9CHLO</name>
<comment type="function">
    <text evidence="4">Component of the Mediator complex, a coactivator involved in the regulated transcription of nearly all RNA polymerase II-dependent genes. Mediator functions as a bridge to convey information from gene-specific regulatory proteins to the basal RNA polymerase II transcription machinery. Mediator is recruited to promoters by direct interactions with regulatory proteins and serves as a scaffold for the assembly of a functional preinitiation complex with RNA polymerase II and the general transcription factors.</text>
</comment>
<comment type="caution">
    <text evidence="5">The sequence shown here is derived from an EMBL/GenBank/DDBJ whole genome shotgun (WGS) entry which is preliminary data.</text>
</comment>
<comment type="subcellular location">
    <subcellularLocation>
        <location evidence="1 4">Nucleus</location>
    </subcellularLocation>
</comment>
<gene>
    <name evidence="4" type="primary">MED20</name>
    <name evidence="5" type="ORF">WJX73_009898</name>
</gene>
<dbReference type="Pfam" id="PF08612">
    <property type="entry name" value="Med20"/>
    <property type="match status" value="1"/>
</dbReference>
<evidence type="ECO:0000256" key="4">
    <source>
        <dbReference type="RuleBase" id="RU364152"/>
    </source>
</evidence>
<organism evidence="5 6">
    <name type="scientific">Symbiochloris irregularis</name>
    <dbReference type="NCBI Taxonomy" id="706552"/>
    <lineage>
        <taxon>Eukaryota</taxon>
        <taxon>Viridiplantae</taxon>
        <taxon>Chlorophyta</taxon>
        <taxon>core chlorophytes</taxon>
        <taxon>Trebouxiophyceae</taxon>
        <taxon>Trebouxiales</taxon>
        <taxon>Trebouxiaceae</taxon>
        <taxon>Symbiochloris</taxon>
    </lineage>
</organism>